<feature type="chain" id="PRO_5019111836" evidence="2">
    <location>
        <begin position="25"/>
        <end position="215"/>
    </location>
</feature>
<feature type="region of interest" description="Disordered" evidence="1">
    <location>
        <begin position="162"/>
        <end position="215"/>
    </location>
</feature>
<keyword evidence="2" id="KW-0732">Signal</keyword>
<gene>
    <name evidence="3" type="ORF">CVT26_012722</name>
</gene>
<evidence type="ECO:0000256" key="2">
    <source>
        <dbReference type="SAM" id="SignalP"/>
    </source>
</evidence>
<feature type="signal peptide" evidence="2">
    <location>
        <begin position="1"/>
        <end position="24"/>
    </location>
</feature>
<name>A0A409YPF3_9AGAR</name>
<sequence>MRSFTAFSAFISLAILLLGQFAYASPVLSGGPQSMATDASAAQPATTNAERILRPLHVGTLLRRGKVNDAALQPEVVDSLSKADTLLRRGHVKGSAGTASAPSSDDSEPAVTASSGQTSNPPLQLSQADTLLRRDNVGSGPAITDPPLHLSNADTLRRGNVEAANSGPITDDNGPTVADDSEPGVADASEPAVADASEPDVADASATASPTLHFL</sequence>
<keyword evidence="4" id="KW-1185">Reference proteome</keyword>
<protein>
    <submittedName>
        <fullName evidence="3">Uncharacterized protein</fullName>
    </submittedName>
</protein>
<evidence type="ECO:0000313" key="4">
    <source>
        <dbReference type="Proteomes" id="UP000284706"/>
    </source>
</evidence>
<feature type="compositionally biased region" description="Polar residues" evidence="1">
    <location>
        <begin position="112"/>
        <end position="124"/>
    </location>
</feature>
<reference evidence="3 4" key="1">
    <citation type="journal article" date="2018" name="Evol. Lett.">
        <title>Horizontal gene cluster transfer increased hallucinogenic mushroom diversity.</title>
        <authorList>
            <person name="Reynolds H.T."/>
            <person name="Vijayakumar V."/>
            <person name="Gluck-Thaler E."/>
            <person name="Korotkin H.B."/>
            <person name="Matheny P.B."/>
            <person name="Slot J.C."/>
        </authorList>
    </citation>
    <scope>NUCLEOTIDE SEQUENCE [LARGE SCALE GENOMIC DNA]</scope>
    <source>
        <strain evidence="3 4">SRW20</strain>
    </source>
</reference>
<feature type="region of interest" description="Disordered" evidence="1">
    <location>
        <begin position="91"/>
        <end position="124"/>
    </location>
</feature>
<dbReference type="InParanoid" id="A0A409YPF3"/>
<proteinExistence type="predicted"/>
<dbReference type="EMBL" id="NHYE01000555">
    <property type="protein sequence ID" value="PPR04881.1"/>
    <property type="molecule type" value="Genomic_DNA"/>
</dbReference>
<dbReference type="Proteomes" id="UP000284706">
    <property type="component" value="Unassembled WGS sequence"/>
</dbReference>
<evidence type="ECO:0000313" key="3">
    <source>
        <dbReference type="EMBL" id="PPR04881.1"/>
    </source>
</evidence>
<feature type="compositionally biased region" description="Polar residues" evidence="1">
    <location>
        <begin position="206"/>
        <end position="215"/>
    </location>
</feature>
<accession>A0A409YPF3</accession>
<evidence type="ECO:0000256" key="1">
    <source>
        <dbReference type="SAM" id="MobiDB-lite"/>
    </source>
</evidence>
<comment type="caution">
    <text evidence="3">The sequence shown here is derived from an EMBL/GenBank/DDBJ whole genome shotgun (WGS) entry which is preliminary data.</text>
</comment>
<organism evidence="3 4">
    <name type="scientific">Gymnopilus dilepis</name>
    <dbReference type="NCBI Taxonomy" id="231916"/>
    <lineage>
        <taxon>Eukaryota</taxon>
        <taxon>Fungi</taxon>
        <taxon>Dikarya</taxon>
        <taxon>Basidiomycota</taxon>
        <taxon>Agaricomycotina</taxon>
        <taxon>Agaricomycetes</taxon>
        <taxon>Agaricomycetidae</taxon>
        <taxon>Agaricales</taxon>
        <taxon>Agaricineae</taxon>
        <taxon>Hymenogastraceae</taxon>
        <taxon>Gymnopilus</taxon>
    </lineage>
</organism>
<dbReference type="AlphaFoldDB" id="A0A409YPF3"/>